<dbReference type="EnsemblMetazoa" id="XM_022792000">
    <property type="protein sequence ID" value="XP_022647735"/>
    <property type="gene ID" value="LOC111244677"/>
</dbReference>
<feature type="region of interest" description="Disordered" evidence="1">
    <location>
        <begin position="255"/>
        <end position="291"/>
    </location>
</feature>
<dbReference type="AlphaFoldDB" id="A0A7M7J732"/>
<dbReference type="RefSeq" id="XP_022647735.1">
    <property type="nucleotide sequence ID" value="XM_022792000.1"/>
</dbReference>
<feature type="compositionally biased region" description="Polar residues" evidence="1">
    <location>
        <begin position="144"/>
        <end position="162"/>
    </location>
</feature>
<accession>A0A7M7J732</accession>
<sequence length="291" mass="32048">MASGELQRLDSQLRSLVSEHYRLMNAAGALRYSRCSTANQSLQRVQQEIINKAYELKHFIEQSASTAPKIATATGINQRASPSGVLTKGAVHRKTPTANVNTTTVVAGIQSSPFCDGQVSPSWVTTHDILEIRTGRNVVDNRYAPNSSKKGRSDSSGTSNGSPAIRIAINNKLLACFPQIVKPCEMPSCVSADPVMSNKDPRGQQALFLANLGLCTIDRHRELVAMTLSRGKQRRRRKTAKPLFSAKALVARNEFKKRSRKGERLRKGNQASRQADETNLRQEPTQDSQHL</sequence>
<dbReference type="KEGG" id="vde:111244677"/>
<dbReference type="Proteomes" id="UP000594260">
    <property type="component" value="Unplaced"/>
</dbReference>
<organism evidence="2 3">
    <name type="scientific">Varroa destructor</name>
    <name type="common">Honeybee mite</name>
    <dbReference type="NCBI Taxonomy" id="109461"/>
    <lineage>
        <taxon>Eukaryota</taxon>
        <taxon>Metazoa</taxon>
        <taxon>Ecdysozoa</taxon>
        <taxon>Arthropoda</taxon>
        <taxon>Chelicerata</taxon>
        <taxon>Arachnida</taxon>
        <taxon>Acari</taxon>
        <taxon>Parasitiformes</taxon>
        <taxon>Mesostigmata</taxon>
        <taxon>Gamasina</taxon>
        <taxon>Dermanyssoidea</taxon>
        <taxon>Varroidae</taxon>
        <taxon>Varroa</taxon>
    </lineage>
</organism>
<dbReference type="InParanoid" id="A0A7M7J732"/>
<proteinExistence type="predicted"/>
<reference evidence="2" key="1">
    <citation type="submission" date="2021-01" db="UniProtKB">
        <authorList>
            <consortium name="EnsemblMetazoa"/>
        </authorList>
    </citation>
    <scope>IDENTIFICATION</scope>
</reference>
<feature type="region of interest" description="Disordered" evidence="1">
    <location>
        <begin position="140"/>
        <end position="162"/>
    </location>
</feature>
<evidence type="ECO:0000313" key="3">
    <source>
        <dbReference type="Proteomes" id="UP000594260"/>
    </source>
</evidence>
<feature type="compositionally biased region" description="Basic residues" evidence="1">
    <location>
        <begin position="255"/>
        <end position="264"/>
    </location>
</feature>
<name>A0A7M7J732_VARDE</name>
<evidence type="ECO:0000313" key="2">
    <source>
        <dbReference type="EnsemblMetazoa" id="XP_022647735"/>
    </source>
</evidence>
<keyword evidence="3" id="KW-1185">Reference proteome</keyword>
<dbReference type="GeneID" id="111244677"/>
<protein>
    <submittedName>
        <fullName evidence="2">Uncharacterized protein</fullName>
    </submittedName>
</protein>
<feature type="compositionally biased region" description="Polar residues" evidence="1">
    <location>
        <begin position="281"/>
        <end position="291"/>
    </location>
</feature>
<evidence type="ECO:0000256" key="1">
    <source>
        <dbReference type="SAM" id="MobiDB-lite"/>
    </source>
</evidence>